<reference evidence="2 3" key="1">
    <citation type="submission" date="2018-10" db="EMBL/GenBank/DDBJ databases">
        <title>Draft genome of Cortibacter populi DSM10536.</title>
        <authorList>
            <person name="Bernier A.-M."/>
            <person name="Bernard K."/>
        </authorList>
    </citation>
    <scope>NUCLEOTIDE SEQUENCE [LARGE SCALE GENOMIC DNA]</scope>
    <source>
        <strain evidence="2 3">DSM 105136</strain>
    </source>
</reference>
<dbReference type="AlphaFoldDB" id="A0A3M6QUC9"/>
<dbReference type="InterPro" id="IPR052513">
    <property type="entry name" value="Thioester_dehydratase-like"/>
</dbReference>
<dbReference type="InterPro" id="IPR012340">
    <property type="entry name" value="NA-bd_OB-fold"/>
</dbReference>
<dbReference type="EMBL" id="RDQO01000002">
    <property type="protein sequence ID" value="RMX06637.1"/>
    <property type="molecule type" value="Genomic_DNA"/>
</dbReference>
<evidence type="ECO:0000313" key="3">
    <source>
        <dbReference type="Proteomes" id="UP000278006"/>
    </source>
</evidence>
<dbReference type="OrthoDB" id="5514845at2"/>
<gene>
    <name evidence="2" type="ORF">D8I35_08995</name>
</gene>
<dbReference type="Proteomes" id="UP000278006">
    <property type="component" value="Unassembled WGS sequence"/>
</dbReference>
<dbReference type="SUPFAM" id="SSF50249">
    <property type="entry name" value="Nucleic acid-binding proteins"/>
    <property type="match status" value="1"/>
</dbReference>
<accession>A0A3M6QUC9</accession>
<organism evidence="2 3">
    <name type="scientific">Corticibacter populi</name>
    <dbReference type="NCBI Taxonomy" id="1550736"/>
    <lineage>
        <taxon>Bacteria</taxon>
        <taxon>Pseudomonadati</taxon>
        <taxon>Pseudomonadota</taxon>
        <taxon>Betaproteobacteria</taxon>
        <taxon>Burkholderiales</taxon>
        <taxon>Comamonadaceae</taxon>
        <taxon>Corticibacter</taxon>
    </lineage>
</organism>
<sequence>MTTATKPPAELQPQQEYFAHLAQGRFMLQRSRSTGEYVFYPRVAAPRSGARDLEWVAASGRGTVYATTVMRVRPPASPYNVCLVQLEEGPRMMSRVEGLAPEAVAVGLPVRARVALDEDQQPVVVFDPATQEGQ</sequence>
<comment type="caution">
    <text evidence="2">The sequence shown here is derived from an EMBL/GenBank/DDBJ whole genome shotgun (WGS) entry which is preliminary data.</text>
</comment>
<feature type="domain" description="ChsH2 C-terminal OB-fold" evidence="1">
    <location>
        <begin position="55"/>
        <end position="114"/>
    </location>
</feature>
<dbReference type="PANTHER" id="PTHR34075:SF5">
    <property type="entry name" value="BLR3430 PROTEIN"/>
    <property type="match status" value="1"/>
</dbReference>
<keyword evidence="3" id="KW-1185">Reference proteome</keyword>
<protein>
    <recommendedName>
        <fullName evidence="1">ChsH2 C-terminal OB-fold domain-containing protein</fullName>
    </recommendedName>
</protein>
<evidence type="ECO:0000313" key="2">
    <source>
        <dbReference type="EMBL" id="RMX06637.1"/>
    </source>
</evidence>
<dbReference type="PANTHER" id="PTHR34075">
    <property type="entry name" value="BLR3430 PROTEIN"/>
    <property type="match status" value="1"/>
</dbReference>
<evidence type="ECO:0000259" key="1">
    <source>
        <dbReference type="Pfam" id="PF01796"/>
    </source>
</evidence>
<dbReference type="RefSeq" id="WP_122228302.1">
    <property type="nucleotide sequence ID" value="NZ_RDQO01000002.1"/>
</dbReference>
<name>A0A3M6QUC9_9BURK</name>
<dbReference type="InterPro" id="IPR002878">
    <property type="entry name" value="ChsH2_C"/>
</dbReference>
<dbReference type="Pfam" id="PF01796">
    <property type="entry name" value="OB_ChsH2_C"/>
    <property type="match status" value="1"/>
</dbReference>
<proteinExistence type="predicted"/>